<dbReference type="InterPro" id="IPR036709">
    <property type="entry name" value="Autotransporte_beta_dom_sf"/>
</dbReference>
<dbReference type="Pfam" id="PF03797">
    <property type="entry name" value="Autotransporter"/>
    <property type="match status" value="1"/>
</dbReference>
<dbReference type="SUPFAM" id="SSF103515">
    <property type="entry name" value="Autotransporter"/>
    <property type="match status" value="1"/>
</dbReference>
<keyword evidence="1" id="KW-0732">Signal</keyword>
<accession>A0ABV8S2I0</accession>
<protein>
    <submittedName>
        <fullName evidence="3">Autotransporter outer membrane beta-barrel domain-containing protein</fullName>
    </submittedName>
</protein>
<comment type="caution">
    <text evidence="3">The sequence shown here is derived from an EMBL/GenBank/DDBJ whole genome shotgun (WGS) entry which is preliminary data.</text>
</comment>
<organism evidence="3 4">
    <name type="scientific">Castellaniella hirudinis</name>
    <dbReference type="NCBI Taxonomy" id="1144617"/>
    <lineage>
        <taxon>Bacteria</taxon>
        <taxon>Pseudomonadati</taxon>
        <taxon>Pseudomonadota</taxon>
        <taxon>Betaproteobacteria</taxon>
        <taxon>Burkholderiales</taxon>
        <taxon>Alcaligenaceae</taxon>
        <taxon>Castellaniella</taxon>
    </lineage>
</organism>
<gene>
    <name evidence="3" type="ORF">ACFO0J_11995</name>
</gene>
<evidence type="ECO:0000259" key="2">
    <source>
        <dbReference type="PROSITE" id="PS51208"/>
    </source>
</evidence>
<name>A0ABV8S2I0_9BURK</name>
<feature type="domain" description="Autotransporter" evidence="2">
    <location>
        <begin position="410"/>
        <end position="685"/>
    </location>
</feature>
<feature type="signal peptide" evidence="1">
    <location>
        <begin position="1"/>
        <end position="33"/>
    </location>
</feature>
<dbReference type="Proteomes" id="UP001595756">
    <property type="component" value="Unassembled WGS sequence"/>
</dbReference>
<dbReference type="RefSeq" id="WP_376813326.1">
    <property type="nucleotide sequence ID" value="NZ_JBHSDY010000007.1"/>
</dbReference>
<dbReference type="EMBL" id="JBHSDY010000007">
    <property type="protein sequence ID" value="MFC4298766.1"/>
    <property type="molecule type" value="Genomic_DNA"/>
</dbReference>
<feature type="chain" id="PRO_5045652734" evidence="1">
    <location>
        <begin position="34"/>
        <end position="685"/>
    </location>
</feature>
<keyword evidence="4" id="KW-1185">Reference proteome</keyword>
<proteinExistence type="predicted"/>
<dbReference type="PROSITE" id="PS51208">
    <property type="entry name" value="AUTOTRANSPORTER"/>
    <property type="match status" value="1"/>
</dbReference>
<dbReference type="InterPro" id="IPR005546">
    <property type="entry name" value="Autotransporte_beta"/>
</dbReference>
<evidence type="ECO:0000313" key="4">
    <source>
        <dbReference type="Proteomes" id="UP001595756"/>
    </source>
</evidence>
<evidence type="ECO:0000256" key="1">
    <source>
        <dbReference type="SAM" id="SignalP"/>
    </source>
</evidence>
<sequence length="685" mass="69782">MNRIHHTACNERLGPPHALALAVALAFSLPVQAADSLNTGGSWYHESYAPSCGAASNVAPDNSYLGACGAGSGELENRRVTIIDGAGGLVVGAYGTGSETVTGNQVIMQSGGVGAGVIGGLSDSGLVTGNQVIMIGGTVNTGGGIASWVEGGHSESGPATGNRVAISGGVVNGSVRGGYSYTGDVSDNRVLVSGAATIQGDVYGGVSRSGRLSGNRIVLDGAPTLTNSVLYGGFVTPGGAGTSSGNVLEIRTTGLTAKNVRDFQEYHFILPADVTAGATALTLNDTAGTDLTNAKIGVALAAGGNVLRKDDQVTLIRNDSGLTTDASIQRAGMTGYQGVSLGYAFDVSVSDDKKKLYATVASGEPGGSGATVLEQTKAPVEGRAGTMALASQAGDLAGGAGMARAAAATEGVSGAATFGATAGGTSRYHSGSHVDTTGLSVMLGAAKRYQAATGQWMAGVFLEGGYGRYDTYNRFSSQPAVHGSGKSHYFGGGVLLRRDWAGAGQAGPYAEGSLRVGQVSSDWRSRDMIGSKDASYDTSALYYGAHLGAGYLLPLNEKTSLDAYAKGFWTHQDSDSVAIAGDPYTFKAMDSFRTRLGVRVNRAMTEQITAYVGAAWEHEFDGKARATTYGLDTPSPSLKGDTGVFELGFDMKPKADGPLTVGLGVQAYTGMREGLGGTAKLMWVF</sequence>
<evidence type="ECO:0000313" key="3">
    <source>
        <dbReference type="EMBL" id="MFC4298766.1"/>
    </source>
</evidence>
<reference evidence="4" key="1">
    <citation type="journal article" date="2019" name="Int. J. Syst. Evol. Microbiol.">
        <title>The Global Catalogue of Microorganisms (GCM) 10K type strain sequencing project: providing services to taxonomists for standard genome sequencing and annotation.</title>
        <authorList>
            <consortium name="The Broad Institute Genomics Platform"/>
            <consortium name="The Broad Institute Genome Sequencing Center for Infectious Disease"/>
            <person name="Wu L."/>
            <person name="Ma J."/>
        </authorList>
    </citation>
    <scope>NUCLEOTIDE SEQUENCE [LARGE SCALE GENOMIC DNA]</scope>
    <source>
        <strain evidence="4">CGMCC 1.19029</strain>
    </source>
</reference>
<dbReference type="SMART" id="SM00869">
    <property type="entry name" value="Autotransporter"/>
    <property type="match status" value="1"/>
</dbReference>
<dbReference type="Gene3D" id="2.40.128.130">
    <property type="entry name" value="Autotransporter beta-domain"/>
    <property type="match status" value="1"/>
</dbReference>